<evidence type="ECO:0000313" key="2">
    <source>
        <dbReference type="EMBL" id="MDV0441658.1"/>
    </source>
</evidence>
<dbReference type="Proteomes" id="UP001273136">
    <property type="component" value="Unassembled WGS sequence"/>
</dbReference>
<keyword evidence="3" id="KW-1185">Reference proteome</keyword>
<reference evidence="2" key="1">
    <citation type="submission" date="2023-06" db="EMBL/GenBank/DDBJ databases">
        <title>Genome sequence of Methancorpusculaceae sp. Ag1.</title>
        <authorList>
            <person name="Protasov E."/>
            <person name="Platt K."/>
            <person name="Poehlein A."/>
            <person name="Daniel R."/>
            <person name="Brune A."/>
        </authorList>
    </citation>
    <scope>NUCLEOTIDE SEQUENCE</scope>
    <source>
        <strain evidence="2">Ag1</strain>
    </source>
</reference>
<name>A0AAE4MDS1_9EURY</name>
<proteinExistence type="predicted"/>
<dbReference type="AlphaFoldDB" id="A0AAE4MDS1"/>
<keyword evidence="1" id="KW-0812">Transmembrane</keyword>
<protein>
    <submittedName>
        <fullName evidence="2">Uncharacterized protein</fullName>
    </submittedName>
</protein>
<accession>A0AAE4MDS1</accession>
<keyword evidence="1" id="KW-0472">Membrane</keyword>
<sequence length="65" mass="7306">MKKKWIILFVIGIILTAILCTPMMLNLWFNMTHASISYEISITGLENFSVIEPVTILVPLPLICG</sequence>
<feature type="transmembrane region" description="Helical" evidence="1">
    <location>
        <begin position="6"/>
        <end position="29"/>
    </location>
</feature>
<dbReference type="EMBL" id="JAWDKA010000004">
    <property type="protein sequence ID" value="MDV0441658.1"/>
    <property type="molecule type" value="Genomic_DNA"/>
</dbReference>
<gene>
    <name evidence="2" type="ORF">McpAg1_08660</name>
</gene>
<evidence type="ECO:0000256" key="1">
    <source>
        <dbReference type="SAM" id="Phobius"/>
    </source>
</evidence>
<keyword evidence="1" id="KW-1133">Transmembrane helix</keyword>
<comment type="caution">
    <text evidence="2">The sequence shown here is derived from an EMBL/GenBank/DDBJ whole genome shotgun (WGS) entry which is preliminary data.</text>
</comment>
<organism evidence="2 3">
    <name type="scientific">Methanorbis furvi</name>
    <dbReference type="NCBI Taxonomy" id="3028299"/>
    <lineage>
        <taxon>Archaea</taxon>
        <taxon>Methanobacteriati</taxon>
        <taxon>Methanobacteriota</taxon>
        <taxon>Stenosarchaea group</taxon>
        <taxon>Methanomicrobia</taxon>
        <taxon>Methanomicrobiales</taxon>
        <taxon>Methanocorpusculaceae</taxon>
        <taxon>Methanorbis</taxon>
    </lineage>
</organism>
<evidence type="ECO:0000313" key="3">
    <source>
        <dbReference type="Proteomes" id="UP001273136"/>
    </source>
</evidence>